<dbReference type="PANTHER" id="PTHR30592">
    <property type="entry name" value="FORMATE DEHYDROGENASE"/>
    <property type="match status" value="1"/>
</dbReference>
<proteinExistence type="inferred from homology"/>
<dbReference type="Pfam" id="PF02634">
    <property type="entry name" value="FdhD-NarQ"/>
    <property type="match status" value="1"/>
</dbReference>
<dbReference type="InterPro" id="IPR003786">
    <property type="entry name" value="FdhD"/>
</dbReference>
<dbReference type="Proteomes" id="UP000182248">
    <property type="component" value="Unassembled WGS sequence"/>
</dbReference>
<evidence type="ECO:0000313" key="4">
    <source>
        <dbReference type="EMBL" id="SFW12381.1"/>
    </source>
</evidence>
<keyword evidence="5" id="KW-1185">Reference proteome</keyword>
<dbReference type="GO" id="GO:0016783">
    <property type="term" value="F:sulfurtransferase activity"/>
    <property type="evidence" value="ECO:0007669"/>
    <property type="project" value="InterPro"/>
</dbReference>
<dbReference type="OrthoDB" id="9782042at2"/>
<dbReference type="EMBL" id="FPJE01000001">
    <property type="protein sequence ID" value="SFW12381.1"/>
    <property type="molecule type" value="Genomic_DNA"/>
</dbReference>
<gene>
    <name evidence="3" type="primary">fdhD</name>
    <name evidence="4" type="ORF">SAMN02927921_00112</name>
</gene>
<comment type="function">
    <text evidence="3">Required for formate dehydrogenase (FDH) activity. Acts as a sulfur carrier protein that transfers sulfur from IscS to the molybdenum cofactor prior to its insertion into FDH.</text>
</comment>
<dbReference type="SUPFAM" id="SSF53927">
    <property type="entry name" value="Cytidine deaminase-like"/>
    <property type="match status" value="1"/>
</dbReference>
<evidence type="ECO:0000256" key="1">
    <source>
        <dbReference type="ARBA" id="ARBA00022490"/>
    </source>
</evidence>
<feature type="active site" description="Cysteine persulfide intermediate" evidence="3">
    <location>
        <position position="123"/>
    </location>
</feature>
<dbReference type="AlphaFoldDB" id="A0A1K1LNB1"/>
<comment type="subcellular location">
    <subcellularLocation>
        <location evidence="3">Cytoplasm</location>
    </subcellularLocation>
</comment>
<evidence type="ECO:0000313" key="5">
    <source>
        <dbReference type="Proteomes" id="UP000182248"/>
    </source>
</evidence>
<dbReference type="NCBIfam" id="TIGR00129">
    <property type="entry name" value="fdhD_narQ"/>
    <property type="match status" value="1"/>
</dbReference>
<dbReference type="PANTHER" id="PTHR30592:SF1">
    <property type="entry name" value="SULFUR CARRIER PROTEIN FDHD"/>
    <property type="match status" value="1"/>
</dbReference>
<feature type="binding site" evidence="3">
    <location>
        <begin position="266"/>
        <end position="271"/>
    </location>
    <ligand>
        <name>Mo-bis(molybdopterin guanine dinucleotide)</name>
        <dbReference type="ChEBI" id="CHEBI:60539"/>
    </ligand>
</feature>
<dbReference type="PIRSF" id="PIRSF015626">
    <property type="entry name" value="FdhD"/>
    <property type="match status" value="1"/>
</dbReference>
<evidence type="ECO:0000256" key="3">
    <source>
        <dbReference type="HAMAP-Rule" id="MF_00187"/>
    </source>
</evidence>
<keyword evidence="2 3" id="KW-0501">Molybdenum cofactor biosynthesis</keyword>
<dbReference type="Gene3D" id="3.40.140.10">
    <property type="entry name" value="Cytidine Deaminase, domain 2"/>
    <property type="match status" value="1"/>
</dbReference>
<dbReference type="InterPro" id="IPR016193">
    <property type="entry name" value="Cytidine_deaminase-like"/>
</dbReference>
<reference evidence="4 5" key="1">
    <citation type="submission" date="2016-11" db="EMBL/GenBank/DDBJ databases">
        <authorList>
            <person name="Jaros S."/>
            <person name="Januszkiewicz K."/>
            <person name="Wedrychowicz H."/>
        </authorList>
    </citation>
    <scope>NUCLEOTIDE SEQUENCE [LARGE SCALE GENOMIC DNA]</scope>
    <source>
        <strain evidence="4 5">CGMCC 1.12145</strain>
    </source>
</reference>
<dbReference type="HAMAP" id="MF_00187">
    <property type="entry name" value="FdhD"/>
    <property type="match status" value="1"/>
</dbReference>
<keyword evidence="1 3" id="KW-0963">Cytoplasm</keyword>
<dbReference type="GO" id="GO:0005737">
    <property type="term" value="C:cytoplasm"/>
    <property type="evidence" value="ECO:0007669"/>
    <property type="project" value="UniProtKB-SubCell"/>
</dbReference>
<protein>
    <recommendedName>
        <fullName evidence="3">Sulfur carrier protein FdhD</fullName>
    </recommendedName>
</protein>
<dbReference type="RefSeq" id="WP_072315355.1">
    <property type="nucleotide sequence ID" value="NZ_FPJE01000001.1"/>
</dbReference>
<dbReference type="STRING" id="1150368.SAMN02927921_00112"/>
<sequence length="288" mass="32402">MKKTSVFPVKITRFRDGELQDYDDLLAVEEPMEIRLDYTDGQQWFTRSIAVTMRTPGHDFELALGFLFTEGIIREMAQVKGIRYCTEQGHAENRENIVRVYLREDVRPDIGKLQRNFYTSSSCGVCGKQSMEQVRQVCPVHRVSSLVIHDHTMVRLPELLRRVQDVFRFTGSIHAAAFFSGAGKLLMLREDVGRHNALDKLIGAALSGKNQLPDPVNSVLVLSGRASFELLQKAAMAGITIVCAVGAPSSLAVETAGQFDITLVGFLREDRYNIYYDNQRILQKITTS</sequence>
<accession>A0A1K1LNB1</accession>
<comment type="similarity">
    <text evidence="3">Belongs to the FdhD family.</text>
</comment>
<dbReference type="GO" id="GO:0097163">
    <property type="term" value="F:sulfur carrier activity"/>
    <property type="evidence" value="ECO:0007669"/>
    <property type="project" value="UniProtKB-UniRule"/>
</dbReference>
<name>A0A1K1LNB1_9FLAO</name>
<organism evidence="4 5">
    <name type="scientific">Sinomicrobium oceani</name>
    <dbReference type="NCBI Taxonomy" id="1150368"/>
    <lineage>
        <taxon>Bacteria</taxon>
        <taxon>Pseudomonadati</taxon>
        <taxon>Bacteroidota</taxon>
        <taxon>Flavobacteriia</taxon>
        <taxon>Flavobacteriales</taxon>
        <taxon>Flavobacteriaceae</taxon>
        <taxon>Sinomicrobium</taxon>
    </lineage>
</organism>
<dbReference type="Gene3D" id="3.10.20.10">
    <property type="match status" value="1"/>
</dbReference>
<dbReference type="GO" id="GO:0006777">
    <property type="term" value="P:Mo-molybdopterin cofactor biosynthetic process"/>
    <property type="evidence" value="ECO:0007669"/>
    <property type="project" value="UniProtKB-UniRule"/>
</dbReference>
<evidence type="ECO:0000256" key="2">
    <source>
        <dbReference type="ARBA" id="ARBA00023150"/>
    </source>
</evidence>
<dbReference type="NCBIfam" id="NF001943">
    <property type="entry name" value="PRK00724.1-2"/>
    <property type="match status" value="1"/>
</dbReference>